<evidence type="ECO:0000313" key="1">
    <source>
        <dbReference type="EMBL" id="KAH7923823.1"/>
    </source>
</evidence>
<comment type="caution">
    <text evidence="1">The sequence shown here is derived from an EMBL/GenBank/DDBJ whole genome shotgun (WGS) entry which is preliminary data.</text>
</comment>
<evidence type="ECO:0000313" key="2">
    <source>
        <dbReference type="Proteomes" id="UP000790709"/>
    </source>
</evidence>
<protein>
    <submittedName>
        <fullName evidence="1">Uncharacterized protein</fullName>
    </submittedName>
</protein>
<proteinExistence type="predicted"/>
<name>A0ACB8BF02_9AGAM</name>
<dbReference type="Proteomes" id="UP000790709">
    <property type="component" value="Unassembled WGS sequence"/>
</dbReference>
<sequence>MAKFDRALMNDLNRLFEPTTKDISVDAPSQSSQPKELQYFQTRYDRMKAQIPPREATDSPCSSSATLLNDDDLQSADAYEPPKLDEYLAANQPMKSKFNPNATPFVPSGLNPLTLAPPPNLEPEWLRAFRTGTSSGEFGKQEHFAAVLVQSTRWSFGAICDLADHFCRNAASDRSTETPTPAAQFARAVYTALRNILGEWESSCFAFQLRQRVLGLFRACWSSDQPLALSLRNPASIDYLYSAYSIACFIGDLFAVRLISDVAVHHCLSILLAEMSASEHVHATHAVILRAKERLWQGPDSIRFVRDFTVSFSQRSSSIEENVSIVGDPFKKEVLQHLIVVVGITQKISEWHSRRPREPLDCGVRSVWKPLDPLW</sequence>
<reference evidence="1" key="1">
    <citation type="journal article" date="2021" name="New Phytol.">
        <title>Evolutionary innovations through gain and loss of genes in the ectomycorrhizal Boletales.</title>
        <authorList>
            <person name="Wu G."/>
            <person name="Miyauchi S."/>
            <person name="Morin E."/>
            <person name="Kuo A."/>
            <person name="Drula E."/>
            <person name="Varga T."/>
            <person name="Kohler A."/>
            <person name="Feng B."/>
            <person name="Cao Y."/>
            <person name="Lipzen A."/>
            <person name="Daum C."/>
            <person name="Hundley H."/>
            <person name="Pangilinan J."/>
            <person name="Johnson J."/>
            <person name="Barry K."/>
            <person name="LaButti K."/>
            <person name="Ng V."/>
            <person name="Ahrendt S."/>
            <person name="Min B."/>
            <person name="Choi I.G."/>
            <person name="Park H."/>
            <person name="Plett J.M."/>
            <person name="Magnuson J."/>
            <person name="Spatafora J.W."/>
            <person name="Nagy L.G."/>
            <person name="Henrissat B."/>
            <person name="Grigoriev I.V."/>
            <person name="Yang Z.L."/>
            <person name="Xu J."/>
            <person name="Martin F.M."/>
        </authorList>
    </citation>
    <scope>NUCLEOTIDE SEQUENCE</scope>
    <source>
        <strain evidence="1">KUC20120723A-06</strain>
    </source>
</reference>
<gene>
    <name evidence="1" type="ORF">BV22DRAFT_1035880</name>
</gene>
<dbReference type="EMBL" id="MU266441">
    <property type="protein sequence ID" value="KAH7923823.1"/>
    <property type="molecule type" value="Genomic_DNA"/>
</dbReference>
<organism evidence="1 2">
    <name type="scientific">Leucogyrophana mollusca</name>
    <dbReference type="NCBI Taxonomy" id="85980"/>
    <lineage>
        <taxon>Eukaryota</taxon>
        <taxon>Fungi</taxon>
        <taxon>Dikarya</taxon>
        <taxon>Basidiomycota</taxon>
        <taxon>Agaricomycotina</taxon>
        <taxon>Agaricomycetes</taxon>
        <taxon>Agaricomycetidae</taxon>
        <taxon>Boletales</taxon>
        <taxon>Boletales incertae sedis</taxon>
        <taxon>Leucogyrophana</taxon>
    </lineage>
</organism>
<accession>A0ACB8BF02</accession>
<keyword evidence="2" id="KW-1185">Reference proteome</keyword>